<evidence type="ECO:0000259" key="4">
    <source>
        <dbReference type="SMART" id="SM00824"/>
    </source>
</evidence>
<dbReference type="PANTHER" id="PTHR11487:SF0">
    <property type="entry name" value="S-ACYL FATTY ACID SYNTHASE THIOESTERASE, MEDIUM CHAIN"/>
    <property type="match status" value="1"/>
</dbReference>
<feature type="domain" description="Thioesterase TesA-like" evidence="4">
    <location>
        <begin position="40"/>
        <end position="257"/>
    </location>
</feature>
<dbReference type="EMBL" id="JAAGMD010000744">
    <property type="protein sequence ID" value="NEA89607.1"/>
    <property type="molecule type" value="Genomic_DNA"/>
</dbReference>
<dbReference type="InterPro" id="IPR029058">
    <property type="entry name" value="AB_hydrolase_fold"/>
</dbReference>
<dbReference type="RefSeq" id="WP_164438865.1">
    <property type="nucleotide sequence ID" value="NZ_JAAGMD010000744.1"/>
</dbReference>
<proteinExistence type="inferred from homology"/>
<dbReference type="SMART" id="SM00824">
    <property type="entry name" value="PKS_TE"/>
    <property type="match status" value="1"/>
</dbReference>
<dbReference type="GO" id="GO:0016787">
    <property type="term" value="F:hydrolase activity"/>
    <property type="evidence" value="ECO:0007669"/>
    <property type="project" value="UniProtKB-KW"/>
</dbReference>
<dbReference type="Pfam" id="PF00975">
    <property type="entry name" value="Thioesterase"/>
    <property type="match status" value="1"/>
</dbReference>
<name>A0A6G3R2E5_9ACTN</name>
<dbReference type="PANTHER" id="PTHR11487">
    <property type="entry name" value="THIOESTERASE"/>
    <property type="match status" value="1"/>
</dbReference>
<dbReference type="Gene3D" id="3.40.50.1820">
    <property type="entry name" value="alpha/beta hydrolase"/>
    <property type="match status" value="1"/>
</dbReference>
<reference evidence="5" key="1">
    <citation type="submission" date="2020-01" db="EMBL/GenBank/DDBJ databases">
        <title>Insect and environment-associated Actinomycetes.</title>
        <authorList>
            <person name="Currrie C."/>
            <person name="Chevrette M."/>
            <person name="Carlson C."/>
            <person name="Stubbendieck R."/>
            <person name="Wendt-Pienkowski E."/>
        </authorList>
    </citation>
    <scope>NUCLEOTIDE SEQUENCE</scope>
    <source>
        <strain evidence="5">SID14436</strain>
    </source>
</reference>
<organism evidence="5">
    <name type="scientific">Streptomyces sp. SID14436</name>
    <dbReference type="NCBI Taxonomy" id="2706070"/>
    <lineage>
        <taxon>Bacteria</taxon>
        <taxon>Bacillati</taxon>
        <taxon>Actinomycetota</taxon>
        <taxon>Actinomycetes</taxon>
        <taxon>Kitasatosporales</taxon>
        <taxon>Streptomycetaceae</taxon>
        <taxon>Streptomyces</taxon>
    </lineage>
</organism>
<evidence type="ECO:0000256" key="1">
    <source>
        <dbReference type="ARBA" id="ARBA00007169"/>
    </source>
</evidence>
<dbReference type="AlphaFoldDB" id="A0A6G3R2E5"/>
<evidence type="ECO:0000256" key="2">
    <source>
        <dbReference type="ARBA" id="ARBA00022801"/>
    </source>
</evidence>
<gene>
    <name evidence="5" type="ORF">G3I53_27070</name>
</gene>
<comment type="similarity">
    <text evidence="1">Belongs to the thioesterase family.</text>
</comment>
<evidence type="ECO:0000313" key="5">
    <source>
        <dbReference type="EMBL" id="NEA89607.1"/>
    </source>
</evidence>
<evidence type="ECO:0000256" key="3">
    <source>
        <dbReference type="SAM" id="MobiDB-lite"/>
    </source>
</evidence>
<feature type="region of interest" description="Disordered" evidence="3">
    <location>
        <begin position="1"/>
        <end position="23"/>
    </location>
</feature>
<dbReference type="GO" id="GO:0008610">
    <property type="term" value="P:lipid biosynthetic process"/>
    <property type="evidence" value="ECO:0007669"/>
    <property type="project" value="TreeGrafter"/>
</dbReference>
<accession>A0A6G3R2E5</accession>
<protein>
    <submittedName>
        <fullName evidence="5">Thioesterase</fullName>
    </submittedName>
</protein>
<sequence>MITTTWSADRATPDAARPAAGSAWFPARSGPADPFRLRLYCLPHAGAGASAYRSWAGRLGDRIDVVPVQLPGREGRFGEEPLTTADGIADGLCAALAERGDRHWALFGHSMGALLAYEVAHRMSSAGNPPAHLVVSGMTAPPLAAGRGRPAADSLGDDELVERIRALGGTPRDVLRSAEMMQLLLPVFRADYRVCDGYRFTPREPLRVPVTALGGAADRGAPAAGLAAWRDLTTAGYAMRLFPGGHFYLHDRLDEVLAAVRAACEGR</sequence>
<feature type="compositionally biased region" description="Low complexity" evidence="3">
    <location>
        <begin position="7"/>
        <end position="23"/>
    </location>
</feature>
<comment type="caution">
    <text evidence="5">The sequence shown here is derived from an EMBL/GenBank/DDBJ whole genome shotgun (WGS) entry which is preliminary data.</text>
</comment>
<dbReference type="InterPro" id="IPR001031">
    <property type="entry name" value="Thioesterase"/>
</dbReference>
<dbReference type="SUPFAM" id="SSF53474">
    <property type="entry name" value="alpha/beta-Hydrolases"/>
    <property type="match status" value="1"/>
</dbReference>
<keyword evidence="2" id="KW-0378">Hydrolase</keyword>
<dbReference type="InterPro" id="IPR012223">
    <property type="entry name" value="TEII"/>
</dbReference>
<dbReference type="InterPro" id="IPR020802">
    <property type="entry name" value="TesA-like"/>
</dbReference>